<keyword evidence="4 7" id="KW-1133">Transmembrane helix</keyword>
<evidence type="ECO:0000256" key="5">
    <source>
        <dbReference type="ARBA" id="ARBA00023136"/>
    </source>
</evidence>
<feature type="coiled-coil region" evidence="6">
    <location>
        <begin position="191"/>
        <end position="218"/>
    </location>
</feature>
<name>A0A3B1DGN8_9ZZZZ</name>
<evidence type="ECO:0000256" key="7">
    <source>
        <dbReference type="SAM" id="Phobius"/>
    </source>
</evidence>
<evidence type="ECO:0000256" key="6">
    <source>
        <dbReference type="SAM" id="Coils"/>
    </source>
</evidence>
<keyword evidence="6" id="KW-0175">Coiled coil</keyword>
<feature type="transmembrane region" description="Helical" evidence="7">
    <location>
        <begin position="253"/>
        <end position="273"/>
    </location>
</feature>
<feature type="transmembrane region" description="Helical" evidence="7">
    <location>
        <begin position="6"/>
        <end position="30"/>
    </location>
</feature>
<protein>
    <recommendedName>
        <fullName evidence="8">Type II secretion system protein GspF domain-containing protein</fullName>
    </recommendedName>
</protein>
<keyword evidence="2" id="KW-1003">Cell membrane</keyword>
<proteinExistence type="predicted"/>
<comment type="subcellular location">
    <subcellularLocation>
        <location evidence="1">Cell membrane</location>
        <topology evidence="1">Multi-pass membrane protein</topology>
    </subcellularLocation>
</comment>
<evidence type="ECO:0000259" key="8">
    <source>
        <dbReference type="Pfam" id="PF00482"/>
    </source>
</evidence>
<dbReference type="PANTHER" id="PTHR35007">
    <property type="entry name" value="INTEGRAL MEMBRANE PROTEIN-RELATED"/>
    <property type="match status" value="1"/>
</dbReference>
<gene>
    <name evidence="9" type="ORF">MNBD_PLANCTO02-1009</name>
</gene>
<dbReference type="GO" id="GO:0005886">
    <property type="term" value="C:plasma membrane"/>
    <property type="evidence" value="ECO:0007669"/>
    <property type="project" value="UniProtKB-SubCell"/>
</dbReference>
<dbReference type="EMBL" id="UOGL01000021">
    <property type="protein sequence ID" value="VAX35953.1"/>
    <property type="molecule type" value="Genomic_DNA"/>
</dbReference>
<dbReference type="InterPro" id="IPR042094">
    <property type="entry name" value="T2SS_GspF_sf"/>
</dbReference>
<feature type="transmembrane region" description="Helical" evidence="7">
    <location>
        <begin position="51"/>
        <end position="69"/>
    </location>
</feature>
<sequence>MVVSVFASIIVGFSAVLFAVFGRQYYFWTIDSVERDISLHLKKLRSNPAQLRLRLHLWVVLLGVIALTFGLIFDMFIIGLSLMIVLLILPWYLLRRMTQQRREKIESQLADTMISLSNSIRAGLSLPQAMGILADQSPAPISEEFRQIVGEYNLGKPLEQCLAETKEHLQSENFSLFAAAIEASRESGGRLNETIDRIAQSVREYQRLERKITAETSQARMSAVYMAIVPFAMLILYYFVVDPLNTERLFTTVVGQLLLCAAVFLDVIAYFWARAILSPDI</sequence>
<evidence type="ECO:0000256" key="3">
    <source>
        <dbReference type="ARBA" id="ARBA00022692"/>
    </source>
</evidence>
<dbReference type="Pfam" id="PF00482">
    <property type="entry name" value="T2SSF"/>
    <property type="match status" value="1"/>
</dbReference>
<feature type="domain" description="Type II secretion system protein GspF" evidence="8">
    <location>
        <begin position="115"/>
        <end position="238"/>
    </location>
</feature>
<evidence type="ECO:0000256" key="1">
    <source>
        <dbReference type="ARBA" id="ARBA00004651"/>
    </source>
</evidence>
<evidence type="ECO:0000256" key="2">
    <source>
        <dbReference type="ARBA" id="ARBA00022475"/>
    </source>
</evidence>
<evidence type="ECO:0000256" key="4">
    <source>
        <dbReference type="ARBA" id="ARBA00022989"/>
    </source>
</evidence>
<evidence type="ECO:0000313" key="9">
    <source>
        <dbReference type="EMBL" id="VAX35953.1"/>
    </source>
</evidence>
<dbReference type="PANTHER" id="PTHR35007:SF1">
    <property type="entry name" value="PILUS ASSEMBLY PROTEIN"/>
    <property type="match status" value="1"/>
</dbReference>
<keyword evidence="3 7" id="KW-0812">Transmembrane</keyword>
<reference evidence="9" key="1">
    <citation type="submission" date="2018-06" db="EMBL/GenBank/DDBJ databases">
        <authorList>
            <person name="Zhirakovskaya E."/>
        </authorList>
    </citation>
    <scope>NUCLEOTIDE SEQUENCE</scope>
</reference>
<feature type="transmembrane region" description="Helical" evidence="7">
    <location>
        <begin position="223"/>
        <end position="241"/>
    </location>
</feature>
<dbReference type="Gene3D" id="1.20.81.30">
    <property type="entry name" value="Type II secretion system (T2SS), domain F"/>
    <property type="match status" value="1"/>
</dbReference>
<feature type="transmembrane region" description="Helical" evidence="7">
    <location>
        <begin position="75"/>
        <end position="94"/>
    </location>
</feature>
<organism evidence="9">
    <name type="scientific">hydrothermal vent metagenome</name>
    <dbReference type="NCBI Taxonomy" id="652676"/>
    <lineage>
        <taxon>unclassified sequences</taxon>
        <taxon>metagenomes</taxon>
        <taxon>ecological metagenomes</taxon>
    </lineage>
</organism>
<dbReference type="InterPro" id="IPR018076">
    <property type="entry name" value="T2SS_GspF_dom"/>
</dbReference>
<dbReference type="AlphaFoldDB" id="A0A3B1DGN8"/>
<accession>A0A3B1DGN8</accession>
<keyword evidence="5 7" id="KW-0472">Membrane</keyword>